<evidence type="ECO:0000256" key="1">
    <source>
        <dbReference type="ARBA" id="ARBA00009632"/>
    </source>
</evidence>
<protein>
    <submittedName>
        <fullName evidence="5">Acetyl-CoA hydrolase/transferase C-terminal domain-containing protein</fullName>
    </submittedName>
</protein>
<organism evidence="5 6">
    <name type="scientific">Halioxenophilus aromaticivorans</name>
    <dbReference type="NCBI Taxonomy" id="1306992"/>
    <lineage>
        <taxon>Bacteria</taxon>
        <taxon>Pseudomonadati</taxon>
        <taxon>Pseudomonadota</taxon>
        <taxon>Gammaproteobacteria</taxon>
        <taxon>Alteromonadales</taxon>
        <taxon>Alteromonadaceae</taxon>
        <taxon>Halioxenophilus</taxon>
    </lineage>
</organism>
<comment type="similarity">
    <text evidence="1">Belongs to the acetyl-CoA hydrolase/transferase family.</text>
</comment>
<dbReference type="PANTHER" id="PTHR21432:SF20">
    <property type="entry name" value="ACETYL-COA HYDROLASE"/>
    <property type="match status" value="1"/>
</dbReference>
<dbReference type="InterPro" id="IPR026888">
    <property type="entry name" value="AcetylCoA_hyd_C"/>
</dbReference>
<dbReference type="SUPFAM" id="SSF100950">
    <property type="entry name" value="NagB/RpiA/CoA transferase-like"/>
    <property type="match status" value="2"/>
</dbReference>
<keyword evidence="2" id="KW-0808">Transferase</keyword>
<dbReference type="RefSeq" id="WP_345415543.1">
    <property type="nucleotide sequence ID" value="NZ_AP031496.1"/>
</dbReference>
<dbReference type="Gene3D" id="3.40.1080.10">
    <property type="entry name" value="Glutaconate Coenzyme A-transferase"/>
    <property type="match status" value="1"/>
</dbReference>
<dbReference type="GO" id="GO:0016787">
    <property type="term" value="F:hydrolase activity"/>
    <property type="evidence" value="ECO:0007669"/>
    <property type="project" value="UniProtKB-KW"/>
</dbReference>
<dbReference type="Pfam" id="PF13336">
    <property type="entry name" value="AcetylCoA_hyd_C"/>
    <property type="match status" value="1"/>
</dbReference>
<evidence type="ECO:0000259" key="3">
    <source>
        <dbReference type="Pfam" id="PF02550"/>
    </source>
</evidence>
<comment type="caution">
    <text evidence="5">The sequence shown here is derived from an EMBL/GenBank/DDBJ whole genome shotgun (WGS) entry which is preliminary data.</text>
</comment>
<reference evidence="6" key="1">
    <citation type="journal article" date="2019" name="Int. J. Syst. Evol. Microbiol.">
        <title>The Global Catalogue of Microorganisms (GCM) 10K type strain sequencing project: providing services to taxonomists for standard genome sequencing and annotation.</title>
        <authorList>
            <consortium name="The Broad Institute Genomics Platform"/>
            <consortium name="The Broad Institute Genome Sequencing Center for Infectious Disease"/>
            <person name="Wu L."/>
            <person name="Ma J."/>
        </authorList>
    </citation>
    <scope>NUCLEOTIDE SEQUENCE [LARGE SCALE GENOMIC DNA]</scope>
    <source>
        <strain evidence="6">JCM 19134</strain>
    </source>
</reference>
<dbReference type="InterPro" id="IPR003702">
    <property type="entry name" value="ActCoA_hydro_N"/>
</dbReference>
<keyword evidence="6" id="KW-1185">Reference proteome</keyword>
<evidence type="ECO:0000313" key="5">
    <source>
        <dbReference type="EMBL" id="GAA4929550.1"/>
    </source>
</evidence>
<evidence type="ECO:0000259" key="4">
    <source>
        <dbReference type="Pfam" id="PF13336"/>
    </source>
</evidence>
<sequence>MINLFNVSQLDLSAYLKPGDSIIMGQACGEPTTLVQALIEQGSNIGDLKAFIATSFSGLFQPHSADSFRLTSMGAIGALRSMTKANLMDVIPIHVSQVAPAIQNNLLPCDVAFVQVSRPNADGQFSCGLISDYVKAAVTKARVVIAEINHNVPFTVGEALTADDIDIGVETEQNPVTVAAAKITELDQAIAKNCAAYITDGCVIQTGVGAVPDAILRLLGDRKDLGVHSGMLGDGLVELIEQGVITNARKKIDPGVTINGALIGSQKLYDFANENTSVRMCATDYTHNAAVLDQLDQLVTLNSALEVDLTGQVNAEQSGSAYLGGTGGQVDFVRAGARSRGGCSIIALPSTAKRGELSRICLALSGPVTSARTEVDIIVTEYGAAELKGQSLAERAKRLVAIAHPDFQEQLSKEAHAIAKRGF</sequence>
<dbReference type="InterPro" id="IPR038460">
    <property type="entry name" value="AcetylCoA_hyd_C_sf"/>
</dbReference>
<evidence type="ECO:0000313" key="6">
    <source>
        <dbReference type="Proteomes" id="UP001409585"/>
    </source>
</evidence>
<name>A0AAV3TXE3_9ALTE</name>
<feature type="domain" description="Acetyl-CoA hydrolase/transferase C-terminal" evidence="4">
    <location>
        <begin position="264"/>
        <end position="415"/>
    </location>
</feature>
<dbReference type="InterPro" id="IPR037171">
    <property type="entry name" value="NagB/RpiA_transferase-like"/>
</dbReference>
<dbReference type="AlphaFoldDB" id="A0AAV3TXE3"/>
<feature type="domain" description="Acetyl-CoA hydrolase/transferase N-terminal" evidence="3">
    <location>
        <begin position="14"/>
        <end position="176"/>
    </location>
</feature>
<dbReference type="GO" id="GO:0006083">
    <property type="term" value="P:acetate metabolic process"/>
    <property type="evidence" value="ECO:0007669"/>
    <property type="project" value="InterPro"/>
</dbReference>
<evidence type="ECO:0000256" key="2">
    <source>
        <dbReference type="ARBA" id="ARBA00022679"/>
    </source>
</evidence>
<proteinExistence type="inferred from homology"/>
<dbReference type="EMBL" id="BAABLX010000001">
    <property type="protein sequence ID" value="GAA4929550.1"/>
    <property type="molecule type" value="Genomic_DNA"/>
</dbReference>
<dbReference type="Pfam" id="PF02550">
    <property type="entry name" value="AcetylCoA_hydro"/>
    <property type="match status" value="1"/>
</dbReference>
<dbReference type="PANTHER" id="PTHR21432">
    <property type="entry name" value="ACETYL-COA HYDROLASE-RELATED"/>
    <property type="match status" value="1"/>
</dbReference>
<gene>
    <name evidence="5" type="ORF">GCM10025791_01570</name>
</gene>
<dbReference type="Gene3D" id="3.40.1080.20">
    <property type="entry name" value="Acetyl-CoA hydrolase/transferase C-terminal domain"/>
    <property type="match status" value="1"/>
</dbReference>
<dbReference type="InterPro" id="IPR046433">
    <property type="entry name" value="ActCoA_hydro"/>
</dbReference>
<accession>A0AAV3TXE3</accession>
<dbReference type="Proteomes" id="UP001409585">
    <property type="component" value="Unassembled WGS sequence"/>
</dbReference>
<keyword evidence="5" id="KW-0378">Hydrolase</keyword>
<dbReference type="GO" id="GO:0008775">
    <property type="term" value="F:acetate CoA-transferase activity"/>
    <property type="evidence" value="ECO:0007669"/>
    <property type="project" value="InterPro"/>
</dbReference>
<dbReference type="Gene3D" id="3.30.750.70">
    <property type="entry name" value="4-hydroxybutyrate coenzyme like domains"/>
    <property type="match status" value="1"/>
</dbReference>